<proteinExistence type="predicted"/>
<name>A0A914XET2_9BILA</name>
<evidence type="ECO:0000313" key="1">
    <source>
        <dbReference type="Proteomes" id="UP000887566"/>
    </source>
</evidence>
<dbReference type="AlphaFoldDB" id="A0A914XET2"/>
<protein>
    <submittedName>
        <fullName evidence="2">Uncharacterized protein</fullName>
    </submittedName>
</protein>
<dbReference type="WBParaSite" id="PSAMB.scaffold7934size6871.g30731.t1">
    <property type="protein sequence ID" value="PSAMB.scaffold7934size6871.g30731.t1"/>
    <property type="gene ID" value="PSAMB.scaffold7934size6871.g30731"/>
</dbReference>
<accession>A0A914XET2</accession>
<reference evidence="2" key="1">
    <citation type="submission" date="2022-11" db="UniProtKB">
        <authorList>
            <consortium name="WormBaseParasite"/>
        </authorList>
    </citation>
    <scope>IDENTIFICATION</scope>
</reference>
<evidence type="ECO:0000313" key="2">
    <source>
        <dbReference type="WBParaSite" id="PSAMB.scaffold7934size6871.g30731.t1"/>
    </source>
</evidence>
<dbReference type="Proteomes" id="UP000887566">
    <property type="component" value="Unplaced"/>
</dbReference>
<organism evidence="1 2">
    <name type="scientific">Plectus sambesii</name>
    <dbReference type="NCBI Taxonomy" id="2011161"/>
    <lineage>
        <taxon>Eukaryota</taxon>
        <taxon>Metazoa</taxon>
        <taxon>Ecdysozoa</taxon>
        <taxon>Nematoda</taxon>
        <taxon>Chromadorea</taxon>
        <taxon>Plectida</taxon>
        <taxon>Plectina</taxon>
        <taxon>Plectoidea</taxon>
        <taxon>Plectidae</taxon>
        <taxon>Plectus</taxon>
    </lineage>
</organism>
<keyword evidence="1" id="KW-1185">Reference proteome</keyword>
<sequence length="128" mass="14376">MFWTTNMVEAATLSDLLKKDGVTLGEFHTKRLCFILTQPKIIEEIVTNALTPPNANDNVEEKEKFKLSHQSCEVLTINSDEVARTVIGSDFCRKLIGGFFSSAGRLNSLLTSFYTRIITQLLSKFPTE</sequence>